<dbReference type="Gene3D" id="3.30.1820.10">
    <property type="entry name" value="Lp2179-like"/>
    <property type="match status" value="1"/>
</dbReference>
<reference evidence="1 2" key="1">
    <citation type="journal article" date="2015" name="Genome Announc.">
        <title>Expanding the biotechnology potential of lactobacilli through comparative genomics of 213 strains and associated genera.</title>
        <authorList>
            <person name="Sun Z."/>
            <person name="Harris H.M."/>
            <person name="McCann A."/>
            <person name="Guo C."/>
            <person name="Argimon S."/>
            <person name="Zhang W."/>
            <person name="Yang X."/>
            <person name="Jeffery I.B."/>
            <person name="Cooney J.C."/>
            <person name="Kagawa T.F."/>
            <person name="Liu W."/>
            <person name="Song Y."/>
            <person name="Salvetti E."/>
            <person name="Wrobel A."/>
            <person name="Rasinkangas P."/>
            <person name="Parkhill J."/>
            <person name="Rea M.C."/>
            <person name="O'Sullivan O."/>
            <person name="Ritari J."/>
            <person name="Douillard F.P."/>
            <person name="Paul Ross R."/>
            <person name="Yang R."/>
            <person name="Briner A.E."/>
            <person name="Felis G.E."/>
            <person name="de Vos W.M."/>
            <person name="Barrangou R."/>
            <person name="Klaenhammer T.R."/>
            <person name="Caufield P.W."/>
            <person name="Cui Y."/>
            <person name="Zhang H."/>
            <person name="O'Toole P.W."/>
        </authorList>
    </citation>
    <scope>NUCLEOTIDE SEQUENCE [LARGE SCALE GENOMIC DNA]</scope>
    <source>
        <strain evidence="1 2">DSM 20623</strain>
    </source>
</reference>
<evidence type="ECO:0008006" key="3">
    <source>
        <dbReference type="Google" id="ProtNLM"/>
    </source>
</evidence>
<comment type="caution">
    <text evidence="1">The sequence shown here is derived from an EMBL/GenBank/DDBJ whole genome shotgun (WGS) entry which is preliminary data.</text>
</comment>
<accession>A0A0R2HNU3</accession>
<dbReference type="eggNOG" id="ENOG5032U9W">
    <property type="taxonomic scope" value="Bacteria"/>
</dbReference>
<dbReference type="GeneID" id="89589127"/>
<proteinExistence type="predicted"/>
<sequence>MAFETVASLAGSPDSYQMSPTVKKYTVRDNGFEETSSGNFQFIRPLDASPENKQGIKLKIVISRDLTQLKISTTTSNGLRAVNLFKGDAFKMSIDKYNFIMAGLVERGVLEKAE</sequence>
<gene>
    <name evidence="1" type="ORF">IV74_GL002137</name>
</gene>
<dbReference type="InterPro" id="IPR014965">
    <property type="entry name" value="Amino_acid_metab_prot_put"/>
</dbReference>
<dbReference type="EMBL" id="JQBS01000035">
    <property type="protein sequence ID" value="KRN54553.1"/>
    <property type="molecule type" value="Genomic_DNA"/>
</dbReference>
<dbReference type="Proteomes" id="UP000051658">
    <property type="component" value="Unassembled WGS sequence"/>
</dbReference>
<organism evidence="1 2">
    <name type="scientific">Carnobacterium divergens DSM 20623</name>
    <dbReference type="NCBI Taxonomy" id="1449336"/>
    <lineage>
        <taxon>Bacteria</taxon>
        <taxon>Bacillati</taxon>
        <taxon>Bacillota</taxon>
        <taxon>Bacilli</taxon>
        <taxon>Lactobacillales</taxon>
        <taxon>Carnobacteriaceae</taxon>
        <taxon>Carnobacterium</taxon>
    </lineage>
</organism>
<dbReference type="Pfam" id="PF08866">
    <property type="entry name" value="DUF1831"/>
    <property type="match status" value="1"/>
</dbReference>
<dbReference type="SUPFAM" id="SSF160800">
    <property type="entry name" value="Lp2179-like"/>
    <property type="match status" value="1"/>
</dbReference>
<name>A0A0R2HNU3_CARDV</name>
<evidence type="ECO:0000313" key="2">
    <source>
        <dbReference type="Proteomes" id="UP000051658"/>
    </source>
</evidence>
<protein>
    <recommendedName>
        <fullName evidence="3">Cysteine desulfurase</fullName>
    </recommendedName>
</protein>
<dbReference type="PATRIC" id="fig|1449336.4.peg.2174"/>
<dbReference type="RefSeq" id="WP_034569195.1">
    <property type="nucleotide sequence ID" value="NZ_JQBS01000035.1"/>
</dbReference>
<dbReference type="InterPro" id="IPR035942">
    <property type="entry name" value="Lp2179-like_sf"/>
</dbReference>
<evidence type="ECO:0000313" key="1">
    <source>
        <dbReference type="EMBL" id="KRN54553.1"/>
    </source>
</evidence>
<keyword evidence="2" id="KW-1185">Reference proteome</keyword>
<dbReference type="AlphaFoldDB" id="A0A0R2HNU3"/>